<dbReference type="SUPFAM" id="SSF46955">
    <property type="entry name" value="Putative DNA-binding domain"/>
    <property type="match status" value="1"/>
</dbReference>
<protein>
    <submittedName>
        <fullName evidence="2">Helix-turn-helix domain-containing protein</fullName>
    </submittedName>
</protein>
<dbReference type="Pfam" id="PF12728">
    <property type="entry name" value="HTH_17"/>
    <property type="match status" value="1"/>
</dbReference>
<dbReference type="RefSeq" id="WP_249060773.1">
    <property type="nucleotide sequence ID" value="NZ_JALZWP010000025.1"/>
</dbReference>
<sequence length="74" mass="8434">MTEHPVYLTQRDLAARFRLSVRTIERWRADDYGPAWITIGRSIRYSVSDVLAWEAGQRSARSPGASEIDAKTPQ</sequence>
<dbReference type="InterPro" id="IPR009061">
    <property type="entry name" value="DNA-bd_dom_put_sf"/>
</dbReference>
<organism evidence="2 3">
    <name type="scientific">Roseinatronobacter domitianus</name>
    <dbReference type="NCBI Taxonomy" id="2940293"/>
    <lineage>
        <taxon>Bacteria</taxon>
        <taxon>Pseudomonadati</taxon>
        <taxon>Pseudomonadota</taxon>
        <taxon>Alphaproteobacteria</taxon>
        <taxon>Rhodobacterales</taxon>
        <taxon>Paracoccaceae</taxon>
        <taxon>Roseinatronobacter</taxon>
    </lineage>
</organism>
<gene>
    <name evidence="2" type="ORF">M3N55_15535</name>
</gene>
<feature type="domain" description="Helix-turn-helix" evidence="1">
    <location>
        <begin position="7"/>
        <end position="57"/>
    </location>
</feature>
<dbReference type="EMBL" id="JALZWP010000025">
    <property type="protein sequence ID" value="MCL1630136.1"/>
    <property type="molecule type" value="Genomic_DNA"/>
</dbReference>
<comment type="caution">
    <text evidence="2">The sequence shown here is derived from an EMBL/GenBank/DDBJ whole genome shotgun (WGS) entry which is preliminary data.</text>
</comment>
<proteinExistence type="predicted"/>
<accession>A0ABT0M5J5</accession>
<evidence type="ECO:0000313" key="2">
    <source>
        <dbReference type="EMBL" id="MCL1630136.1"/>
    </source>
</evidence>
<dbReference type="InterPro" id="IPR036388">
    <property type="entry name" value="WH-like_DNA-bd_sf"/>
</dbReference>
<keyword evidence="3" id="KW-1185">Reference proteome</keyword>
<evidence type="ECO:0000259" key="1">
    <source>
        <dbReference type="Pfam" id="PF12728"/>
    </source>
</evidence>
<dbReference type="InterPro" id="IPR041657">
    <property type="entry name" value="HTH_17"/>
</dbReference>
<evidence type="ECO:0000313" key="3">
    <source>
        <dbReference type="Proteomes" id="UP001202550"/>
    </source>
</evidence>
<reference evidence="2 3" key="1">
    <citation type="submission" date="2022-05" db="EMBL/GenBank/DDBJ databases">
        <title>Seasonal and diel survey of microbial diversity of the Tyrrhenian coast.</title>
        <authorList>
            <person name="Gattoni G."/>
            <person name="Corral P."/>
        </authorList>
    </citation>
    <scope>NUCLEOTIDE SEQUENCE [LARGE SCALE GENOMIC DNA]</scope>
    <source>
        <strain evidence="2 3">V10</strain>
    </source>
</reference>
<name>A0ABT0M5J5_9RHOB</name>
<dbReference type="Proteomes" id="UP001202550">
    <property type="component" value="Unassembled WGS sequence"/>
</dbReference>
<dbReference type="Gene3D" id="1.10.10.10">
    <property type="entry name" value="Winged helix-like DNA-binding domain superfamily/Winged helix DNA-binding domain"/>
    <property type="match status" value="1"/>
</dbReference>